<evidence type="ECO:0000256" key="1">
    <source>
        <dbReference type="SAM" id="Phobius"/>
    </source>
</evidence>
<dbReference type="HOGENOM" id="CLU_136703_0_0_6"/>
<evidence type="ECO:0000313" key="2">
    <source>
        <dbReference type="EMBL" id="CAQ87934.1"/>
    </source>
</evidence>
<keyword evidence="1" id="KW-1133">Transmembrane helix</keyword>
<proteinExistence type="predicted"/>
<dbReference type="EMBL" id="CU928158">
    <property type="protein sequence ID" value="CAQ87934.1"/>
    <property type="molecule type" value="Genomic_DNA"/>
</dbReference>
<reference evidence="3" key="1">
    <citation type="journal article" date="2009" name="PLoS Genet.">
        <title>Organised genome dynamics in the Escherichia coli species results in highly diverse adaptive paths.</title>
        <authorList>
            <person name="Touchon M."/>
            <person name="Hoede C."/>
            <person name="Tenaillon O."/>
            <person name="Barbe V."/>
            <person name="Baeriswyl S."/>
            <person name="Bidet P."/>
            <person name="Bingen E."/>
            <person name="Bonacorsi S."/>
            <person name="Bouchier C."/>
            <person name="Bouvet O."/>
            <person name="Calteau A."/>
            <person name="Chiapello H."/>
            <person name="Clermont O."/>
            <person name="Cruveiller S."/>
            <person name="Danchin A."/>
            <person name="Diard M."/>
            <person name="Dossat C."/>
            <person name="Karoui M.E."/>
            <person name="Frapy E."/>
            <person name="Garry L."/>
            <person name="Ghigo J.M."/>
            <person name="Gilles A.M."/>
            <person name="Johnson J."/>
            <person name="Le Bouguenec C."/>
            <person name="Lescat M."/>
            <person name="Mangenot S."/>
            <person name="Martinez-Jehanne V."/>
            <person name="Matic I."/>
            <person name="Nassif X."/>
            <person name="Oztas S."/>
            <person name="Petit M.A."/>
            <person name="Pichon C."/>
            <person name="Rouy Z."/>
            <person name="Ruf C.S."/>
            <person name="Schneider D."/>
            <person name="Tourret J."/>
            <person name="Vacherie B."/>
            <person name="Vallenet D."/>
            <person name="Medigue C."/>
            <person name="Rocha E.P.C."/>
            <person name="Denamur E."/>
        </authorList>
    </citation>
    <scope>NUCLEOTIDE SEQUENCE [LARGE SCALE GENOMIC DNA]</scope>
    <source>
        <strain evidence="3">ATCC 35469 / DSM 13698 / BCRC 15582 / CCUG 18766 / IAM 14443 / JCM 21226 / LMG 7866 / NBRC 102419 / NCTC 12128 / CDC 0568-73</strain>
    </source>
</reference>
<feature type="transmembrane region" description="Helical" evidence="1">
    <location>
        <begin position="108"/>
        <end position="130"/>
    </location>
</feature>
<keyword evidence="3" id="KW-1185">Reference proteome</keyword>
<accession>B7LW28</accession>
<evidence type="ECO:0000313" key="3">
    <source>
        <dbReference type="Proteomes" id="UP000000745"/>
    </source>
</evidence>
<dbReference type="KEGG" id="efe:EFER_0373"/>
<dbReference type="AlphaFoldDB" id="B7LW28"/>
<feature type="transmembrane region" description="Helical" evidence="1">
    <location>
        <begin position="136"/>
        <end position="153"/>
    </location>
</feature>
<sequence length="165" mass="18461">MLRLRHGLSAPALPVRLTASVHCQSSQPQSVKKYMPDKIALSRRRWGRAIHFTSCVPEKDCCDQSVKKKRYHAAFTLICIHRERIAMATKKTDNTPQNAIKQTTQMRIWVIIGGIGALVSVICKILSSGYLEPFDFGQAALGVVCLGYAISLSKKIKQLRHSNKQ</sequence>
<keyword evidence="1" id="KW-0812">Transmembrane</keyword>
<gene>
    <name evidence="2" type="ordered locus">EFER_0373</name>
</gene>
<protein>
    <submittedName>
        <fullName evidence="2">Uncharacterized protein</fullName>
    </submittedName>
</protein>
<keyword evidence="1" id="KW-0472">Membrane</keyword>
<organism evidence="2 3">
    <name type="scientific">Escherichia fergusonii (strain ATCC 35469 / DSM 13698 / CCUG 18766 / IAM 14443 / JCM 21226 / LMG 7866 / NBRC 102419 / NCTC 12128 / CDC 0568-73)</name>
    <dbReference type="NCBI Taxonomy" id="585054"/>
    <lineage>
        <taxon>Bacteria</taxon>
        <taxon>Pseudomonadati</taxon>
        <taxon>Pseudomonadota</taxon>
        <taxon>Gammaproteobacteria</taxon>
        <taxon>Enterobacterales</taxon>
        <taxon>Enterobacteriaceae</taxon>
        <taxon>Escherichia</taxon>
    </lineage>
</organism>
<dbReference type="Proteomes" id="UP000000745">
    <property type="component" value="Chromosome"/>
</dbReference>
<name>B7LW28_ESCF3</name>